<dbReference type="AlphaFoldDB" id="A0AA40M4A7"/>
<gene>
    <name evidence="2" type="ORF">Z959_p0076</name>
</gene>
<keyword evidence="1" id="KW-1133">Transmembrane helix</keyword>
<keyword evidence="1" id="KW-0472">Membrane</keyword>
<feature type="transmembrane region" description="Helical" evidence="1">
    <location>
        <begin position="47"/>
        <end position="73"/>
    </location>
</feature>
<comment type="caution">
    <text evidence="2">The sequence shown here is derived from an EMBL/GenBank/DDBJ whole genome shotgun (WGS) entry which is preliminary data.</text>
</comment>
<keyword evidence="3" id="KW-1185">Reference proteome</keyword>
<protein>
    <submittedName>
        <fullName evidence="2">Uncharacterized protein</fullName>
    </submittedName>
</protein>
<dbReference type="RefSeq" id="WP_039222635.1">
    <property type="nucleotide sequence ID" value="NZ_CM003351.1"/>
</dbReference>
<proteinExistence type="predicted"/>
<dbReference type="Proteomes" id="UP000027770">
    <property type="component" value="Plasmid p4Cn27606"/>
</dbReference>
<dbReference type="EMBL" id="JENW01000168">
    <property type="protein sequence ID" value="KEI11378.1"/>
    <property type="molecule type" value="Genomic_DNA"/>
</dbReference>
<evidence type="ECO:0000313" key="3">
    <source>
        <dbReference type="Proteomes" id="UP000027770"/>
    </source>
</evidence>
<keyword evidence="2" id="KW-0614">Plasmid</keyword>
<feature type="transmembrane region" description="Helical" evidence="1">
    <location>
        <begin position="17"/>
        <end position="35"/>
    </location>
</feature>
<sequence length="248" mass="29655">MNFQKHVLKKSFDFKKIILIIPIFLVVSIISVIYIKNFCNNNHTKVFYVYHYFCGLPLLMQIVLIPFFLFIIMDNEKEFLKYSIFIRFKDLKTWCNVQLLNILITSFIFTTVFNIFMWTTMIILDTKHFFMWDTLNLLIISFISQFIGWALMGVIYYILALTLQKLISSYFIEIFIIGVISLATKPLSNFHVNIDPFWSNMFFIEHLKVELIFKLPYIMSTLLNLMVCITLIVASYFICINKDFYWKE</sequence>
<geneLocation type="plasmid" evidence="2 3">
    <name>p4Cn27606</name>
</geneLocation>
<evidence type="ECO:0000313" key="2">
    <source>
        <dbReference type="EMBL" id="KEI11378.1"/>
    </source>
</evidence>
<feature type="transmembrane region" description="Helical" evidence="1">
    <location>
        <begin position="94"/>
        <end position="117"/>
    </location>
</feature>
<accession>A0AA40M4A7</accession>
<evidence type="ECO:0000256" key="1">
    <source>
        <dbReference type="SAM" id="Phobius"/>
    </source>
</evidence>
<organism evidence="2 3">
    <name type="scientific">Clostridium novyi B str. ATCC 27606</name>
    <dbReference type="NCBI Taxonomy" id="1443123"/>
    <lineage>
        <taxon>Bacteria</taxon>
        <taxon>Bacillati</taxon>
        <taxon>Bacillota</taxon>
        <taxon>Clostridia</taxon>
        <taxon>Eubacteriales</taxon>
        <taxon>Clostridiaceae</taxon>
        <taxon>Clostridium</taxon>
    </lineage>
</organism>
<feature type="transmembrane region" description="Helical" evidence="1">
    <location>
        <begin position="166"/>
        <end position="184"/>
    </location>
</feature>
<feature type="transmembrane region" description="Helical" evidence="1">
    <location>
        <begin position="217"/>
        <end position="239"/>
    </location>
</feature>
<name>A0AA40M4A7_CLONO</name>
<feature type="transmembrane region" description="Helical" evidence="1">
    <location>
        <begin position="137"/>
        <end position="159"/>
    </location>
</feature>
<reference evidence="3" key="1">
    <citation type="journal article" date="2014" name="PLoS ONE">
        <title>Plasmidome interchange between Clostridium botulinum, Clostridium novyi and Clostridium haemolyticum converts strains of independent lineages into distinctly different pathogens.</title>
        <authorList>
            <person name="Skarin H."/>
            <person name="Segerman B."/>
        </authorList>
    </citation>
    <scope>NUCLEOTIDE SEQUENCE [LARGE SCALE GENOMIC DNA]</scope>
    <source>
        <strain evidence="3">ATCC 27606</strain>
    </source>
</reference>
<keyword evidence="1" id="KW-0812">Transmembrane</keyword>